<reference evidence="5" key="1">
    <citation type="submission" date="2019-11" db="EMBL/GenBank/DDBJ databases">
        <title>The nuclear and mitochondrial genomes of Frieseomelitta varia - a highly eusocial stingless bee (Meliponini) with a permanently sterile worker caste.</title>
        <authorList>
            <person name="Freitas F.C.P."/>
            <person name="Lourenco A.P."/>
            <person name="Nunes F.M.F."/>
            <person name="Paschoal A.R."/>
            <person name="Abreu F.C.P."/>
            <person name="Barbin F.O."/>
            <person name="Bataglia L."/>
            <person name="Cardoso-Junior C.A.M."/>
            <person name="Cervoni M.S."/>
            <person name="Silva S.R."/>
            <person name="Dalarmi F."/>
            <person name="Del Lama M.A."/>
            <person name="Depintor T.S."/>
            <person name="Ferreira K.M."/>
            <person name="Goria P.S."/>
            <person name="Jaskot M.C."/>
            <person name="Lago D.C."/>
            <person name="Luna-Lucena D."/>
            <person name="Moda L.M."/>
            <person name="Nascimento L."/>
            <person name="Pedrino M."/>
            <person name="Rabico F.O."/>
            <person name="Sanches F.C."/>
            <person name="Santos D.E."/>
            <person name="Santos C.G."/>
            <person name="Vieira J."/>
            <person name="Lopes T.F."/>
            <person name="Barchuk A.R."/>
            <person name="Hartfelder K."/>
            <person name="Simoes Z.L.P."/>
            <person name="Bitondi M.M.G."/>
            <person name="Pinheiro D.G."/>
        </authorList>
    </citation>
    <scope>NUCLEOTIDE SEQUENCE</scope>
    <source>
        <strain evidence="5">USP_RPSP 00005682</strain>
        <tissue evidence="5">Whole individual</tissue>
    </source>
</reference>
<comment type="caution">
    <text evidence="5">The sequence shown here is derived from an EMBL/GenBank/DDBJ whole genome shotgun (WGS) entry which is preliminary data.</text>
</comment>
<feature type="compositionally biased region" description="Basic and acidic residues" evidence="3">
    <location>
        <begin position="2762"/>
        <end position="2772"/>
    </location>
</feature>
<feature type="compositionally biased region" description="Acidic residues" evidence="3">
    <location>
        <begin position="2618"/>
        <end position="2628"/>
    </location>
</feature>
<dbReference type="PANTHER" id="PTHR48103">
    <property type="entry name" value="MIDASIN-RELATED"/>
    <property type="match status" value="1"/>
</dbReference>
<keyword evidence="2" id="KW-0067">ATP-binding</keyword>
<dbReference type="GO" id="GO:0000027">
    <property type="term" value="P:ribosomal large subunit assembly"/>
    <property type="evidence" value="ECO:0007669"/>
    <property type="project" value="TreeGrafter"/>
</dbReference>
<feature type="compositionally biased region" description="Acidic residues" evidence="3">
    <location>
        <begin position="2652"/>
        <end position="2665"/>
    </location>
</feature>
<dbReference type="EMBL" id="WNWW01000842">
    <property type="protein sequence ID" value="KAF3421618.1"/>
    <property type="molecule type" value="Genomic_DNA"/>
</dbReference>
<feature type="compositionally biased region" description="Basic and acidic residues" evidence="3">
    <location>
        <begin position="2729"/>
        <end position="2753"/>
    </location>
</feature>
<protein>
    <recommendedName>
        <fullName evidence="4">ATPase dynein-related AAA domain-containing protein</fullName>
    </recommendedName>
</protein>
<name>A0A833W5I5_9HYME</name>
<dbReference type="GO" id="GO:0005524">
    <property type="term" value="F:ATP binding"/>
    <property type="evidence" value="ECO:0007669"/>
    <property type="project" value="UniProtKB-KW"/>
</dbReference>
<dbReference type="InterPro" id="IPR027417">
    <property type="entry name" value="P-loop_NTPase"/>
</dbReference>
<feature type="compositionally biased region" description="Basic and acidic residues" evidence="3">
    <location>
        <begin position="2451"/>
        <end position="2466"/>
    </location>
</feature>
<evidence type="ECO:0000313" key="6">
    <source>
        <dbReference type="Proteomes" id="UP000655588"/>
    </source>
</evidence>
<evidence type="ECO:0000256" key="1">
    <source>
        <dbReference type="ARBA" id="ARBA00022741"/>
    </source>
</evidence>
<evidence type="ECO:0000256" key="2">
    <source>
        <dbReference type="ARBA" id="ARBA00022840"/>
    </source>
</evidence>
<feature type="region of interest" description="Disordered" evidence="3">
    <location>
        <begin position="2356"/>
        <end position="2815"/>
    </location>
</feature>
<feature type="compositionally biased region" description="Acidic residues" evidence="3">
    <location>
        <begin position="2467"/>
        <end position="2480"/>
    </location>
</feature>
<dbReference type="GO" id="GO:0000055">
    <property type="term" value="P:ribosomal large subunit export from nucleus"/>
    <property type="evidence" value="ECO:0007669"/>
    <property type="project" value="TreeGrafter"/>
</dbReference>
<dbReference type="SUPFAM" id="SSF52540">
    <property type="entry name" value="P-loop containing nucleoside triphosphate hydrolases"/>
    <property type="match status" value="1"/>
</dbReference>
<dbReference type="GO" id="GO:0016887">
    <property type="term" value="F:ATP hydrolysis activity"/>
    <property type="evidence" value="ECO:0007669"/>
    <property type="project" value="InterPro"/>
</dbReference>
<dbReference type="PANTHER" id="PTHR48103:SF2">
    <property type="entry name" value="MIDASIN"/>
    <property type="match status" value="1"/>
</dbReference>
<dbReference type="Pfam" id="PF07728">
    <property type="entry name" value="AAA_5"/>
    <property type="match status" value="1"/>
</dbReference>
<feature type="compositionally biased region" description="Acidic residues" evidence="3">
    <location>
        <begin position="2555"/>
        <end position="2585"/>
    </location>
</feature>
<feature type="compositionally biased region" description="Basic and acidic residues" evidence="3">
    <location>
        <begin position="2677"/>
        <end position="2698"/>
    </location>
</feature>
<dbReference type="Gene3D" id="3.40.50.300">
    <property type="entry name" value="P-loop containing nucleotide triphosphate hydrolases"/>
    <property type="match status" value="1"/>
</dbReference>
<sequence length="3120" mass="361218">MKFTNPPRELRVKNGRSLFVFTQTDYDRHLEELLERVETLLAGILRRKLKKENLDQLARYHALLENVRHLSTGSSSRHSYDLRFFYPNSGAGGTMEATMSTETKLFLRKTKELSRLVSTMKELEVSRELGTELLQIEKKLADLSVAVEKDKCLNAGGKFEWVDSVLVKCLRNGTWLLLDQVNLCSPAILDRLNGLLEPNGALTIGEKGVDEDGNVFTVKAHGNFRLFLTMDPRHGEISRAMRNRGVEISIPAPRHFVPSNNSLDVMSLLNSCGIRSVNRQKLLLKVHGALHGDQYRLNEMLQVALFTSQQTSKGFAFEQSLRNSYRELCGSLDARSKHEALRKIDETLSEVVEDEKPESFYDLDAMSLRTCDLRRNARLAIVKQQGFLLKLSLEKLLRNDDTGAQKIDLHDFFDRPPIADATTFLRQLLLDFYERSSLDDLQTRRLWCRNILQWNKFNKLAEMNECLGKEVGNMEFLFRGKSALGVPLNLIEPPTFSNNLVIALYFRLISLDCDSERDLHRDKDVMYLKEYSSAVCSGRLSTNLKNEPLILQFAEMADHFGKIIETILRDENLSINDREYVELRDDLKWYQRFRQIGETKLIDKSRGVFLDVREISSHLNVHYKWLTKFIKKLLALSGARLESSSDLAEKYLNMAIDADKYRRIRKKIKKLLFVPSPHISENSMIFHERLRSISRKLEIVEEDLIDSLRTKLKVVSVSSPENLIVRKSLIEICVECFESQEADDTTRIEEMTKDVLEVKEISIRREDFVEIEIWPIYEFFFFLFAYRFQRRFCDEFSDDFKEETRRNFEKNFDKGNQMSVNLVDCHVETAETTGENFGRIYKASVFRKFEDVPTIPPRLIGLIKALNANKISTRRRISLLPELLFSVEEFAERSFAVKNSSILLHWYDNEEDETEENFNIFQTNFINKSSLYDLIFELFLTKSGSKKEMINFGNYKNQRRVLQTVQTLLWRNSLILNSDEFDISTNDSILLQFLVDYYLSVTNKVTDTFPLKLNTEEQSNLEDRLFKPIRLLQEIKGKLENENNVIERGNGWLILGYLQIFLFHDLGPIDPVQKIALKSKYIQENIAELEHLMRVEDLQSVILGTSLSKERKASRANHLRTLSSEARSFENIRAVRPSSSFQNLKEEIENFSSNVGSFESIFKQIGQLNELAEQHLEMGSQASHREKLHEAIIWKKSLERFSGKLEKNFLVGFPDLVSPVISAVSNLHHGLSILIHELSNREFRNSSSDVCYSLLRFPVVGSCQENYINLARLCSSEKLIFILTKQLKSNTVQKDRFTMIKIALKELENLSLVRNDVESLWEELNGIFFKIRILWKEQEKQREEQMKEKESLFKMKSTKEEEESDFKNMFPGYQEDFLELAEVFPDSHRDLSELQKISENISSDEESFVEVISMKDARKIQEIHWNILRNCSPRDSNLKRPSMIVSRRSGNNLESSVSNLEPNFIDPLIQRLELLGSSVKTWPESLSSQLVCCLNVLISKKCNFDSGNDNDREVYDFYKDPNVPEIEQCQPLFDRLCEKISEFLKEWPENPILNSIKLIVDRLFSFSIDSSLSRFLVGVELLLTKIKQWEENARLDVSLAEFIESFGEKVLRWRKLEISRWKDSLEVLEDDLKTWASKWWFFLFNLVDQYLAEDVEAIEDSSKSDNVSKGKMIESLERFLVESSLIEFETRLQLVYLFYQHIDHLEETKRQKELLAIFWNIYFYYYQFLDDVQNKIKALKEPIAKKLKDTIKITRWNDISYWSVKNTAEKTRRTLHKFVKEFRKGLEQNVASYLTLKTKVVESLETSSRRELRPSDFLVSLESRRLQKTEKLAGKARQFCENIIERSGYSEIRRDIETFVEESLEESKRLRSLEVDKTLAKSKQQAQLKSLLQQKKLALANYFKALSGLGVSYRIGILTWKNRKSEITNFTSVPLDLQEMQNFEFKSKYVNIDKGLFEQWSGCNKYYYESLVKLNFLDGILNSGKGNLDMQNAERCHGFSIHLALLAHRQKETIANFFKRFLPFRIQVSNLALMVEDIMKNTSNDIPEDTTKITGSGKLDVPVQRNLQTAMNNLQELLEVLQMSMKQIVIFLESYPTESLAQEETLLDLNETAVPVLRESNVPKASVISMKVSRKIEKSGQVFLFHQKHADFLQLSYQEINEVKKQLVDLRCSFTLDHPISKNLNFLIEKIESSNELFTSTIEQSAESGDSSEYKVKLDKLVTQILLVVQRKLQDSQKLIEERNDAERESPGSFEENLMTERLIEPLKKVVPDLRLNTISKILGELLQIIHECDVKSANDCTKSLSQHLPLLEQYTLFLHYYLHEQVASFRLTCKFLYLQLNVFLDLATNGFCQPENLDTPEDDQEGGGTAEGGMGLADGEGQKDVSERIETEDQLEEARNPNEEEKDNERKDVEENEKGIEMSENFEGHMQDLEQREEEENDEEDDDLDKEMGETDETAEKLDEEIWKDEEEEEEDENEDKGNEKEERGTGEKTGQEELSAKDTDENKNKDEDEEREADGERKENERKEINEFEEPEVNEDQVDPYHGQNQPEIEPESFELPEDVNLDEETKEDNPEGEEENPFDIDQMKESAIPEEKENGSENKEEPEEDKQRDSSDEDVNEEEGEKNENTDADKRRDEKVTDPEKDKENDTEEGNIEEENRTEEDKAPPSFDAGSKEIDASQEVESRKDGSRDAVESQSNEEQMEIDPTENSADDKRDTGTGQSQTEEREGHSGSKQEENVPISGKDRSSKPVQKRRKPGESDENRSLLDSETQPSAKKLKTAMQDLDSQEERERDDGVGGESETYEHIKNAEKFDDYVFDAATEEQIKKQAFSILFALSSDLTFKLTPQLIYLDEKDQMDDQLKDNDIEMHEEPESKNEEEETKKEQSQKLSENKKDKSANARGEKSNDVEQIETGGEVEGEMVETSRVLRGNESTIHTKLSELECSDLPVDITQKRSEIESMLGQWSRGPSSMEATNAWSSISALTESAARELSEKLRLVLEPTLTSRLKGFYRTGKRINMRKVIPYIASEFRKDKIWLRRTKPAKRDYQIVLAIDDSSSMADNRSKELAFESLSLIGKAMTYLEVGQLAVVNFGERVNVLHPFGENFTEESGAR</sequence>
<feature type="compositionally biased region" description="Basic and acidic residues" evidence="3">
    <location>
        <begin position="2520"/>
        <end position="2532"/>
    </location>
</feature>
<feature type="domain" description="ATPase dynein-related AAA" evidence="4">
    <location>
        <begin position="156"/>
        <end position="242"/>
    </location>
</feature>
<accession>A0A833W5I5</accession>
<evidence type="ECO:0000259" key="4">
    <source>
        <dbReference type="Pfam" id="PF07728"/>
    </source>
</evidence>
<keyword evidence="1" id="KW-0547">Nucleotide-binding</keyword>
<feature type="compositionally biased region" description="Basic and acidic residues" evidence="3">
    <location>
        <begin position="2629"/>
        <end position="2651"/>
    </location>
</feature>
<feature type="compositionally biased region" description="Basic and acidic residues" evidence="3">
    <location>
        <begin position="2381"/>
        <end position="2435"/>
    </location>
</feature>
<keyword evidence="6" id="KW-1185">Reference proteome</keyword>
<evidence type="ECO:0000313" key="5">
    <source>
        <dbReference type="EMBL" id="KAF3421618.1"/>
    </source>
</evidence>
<feature type="compositionally biased region" description="Acidic residues" evidence="3">
    <location>
        <begin position="2533"/>
        <end position="2544"/>
    </location>
</feature>
<feature type="compositionally biased region" description="Gly residues" evidence="3">
    <location>
        <begin position="2367"/>
        <end position="2379"/>
    </location>
</feature>
<feature type="region of interest" description="Disordered" evidence="3">
    <location>
        <begin position="2875"/>
        <end position="2933"/>
    </location>
</feature>
<organism evidence="5 6">
    <name type="scientific">Frieseomelitta varia</name>
    <dbReference type="NCBI Taxonomy" id="561572"/>
    <lineage>
        <taxon>Eukaryota</taxon>
        <taxon>Metazoa</taxon>
        <taxon>Ecdysozoa</taxon>
        <taxon>Arthropoda</taxon>
        <taxon>Hexapoda</taxon>
        <taxon>Insecta</taxon>
        <taxon>Pterygota</taxon>
        <taxon>Neoptera</taxon>
        <taxon>Endopterygota</taxon>
        <taxon>Hymenoptera</taxon>
        <taxon>Apocrita</taxon>
        <taxon>Aculeata</taxon>
        <taxon>Apoidea</taxon>
        <taxon>Anthophila</taxon>
        <taxon>Apidae</taxon>
        <taxon>Frieseomelitta</taxon>
    </lineage>
</organism>
<gene>
    <name evidence="5" type="ORF">E2986_02010</name>
</gene>
<dbReference type="InterPro" id="IPR011704">
    <property type="entry name" value="ATPase_dyneun-rel_AAA"/>
</dbReference>
<evidence type="ECO:0000256" key="3">
    <source>
        <dbReference type="SAM" id="MobiDB-lite"/>
    </source>
</evidence>
<dbReference type="GO" id="GO:0005634">
    <property type="term" value="C:nucleus"/>
    <property type="evidence" value="ECO:0007669"/>
    <property type="project" value="TreeGrafter"/>
</dbReference>
<feature type="compositionally biased region" description="Basic and acidic residues" evidence="3">
    <location>
        <begin position="2588"/>
        <end position="2617"/>
    </location>
</feature>
<dbReference type="Proteomes" id="UP000655588">
    <property type="component" value="Unassembled WGS sequence"/>
</dbReference>
<proteinExistence type="predicted"/>
<feature type="compositionally biased region" description="Acidic residues" evidence="3">
    <location>
        <begin position="2436"/>
        <end position="2450"/>
    </location>
</feature>
<feature type="compositionally biased region" description="Basic and acidic residues" evidence="3">
    <location>
        <begin position="2481"/>
        <end position="2512"/>
    </location>
</feature>
<dbReference type="GO" id="GO:0030687">
    <property type="term" value="C:preribosome, large subunit precursor"/>
    <property type="evidence" value="ECO:0007669"/>
    <property type="project" value="TreeGrafter"/>
</dbReference>
<feature type="compositionally biased region" description="Basic and acidic residues" evidence="3">
    <location>
        <begin position="2875"/>
        <end position="2913"/>
    </location>
</feature>